<evidence type="ECO:0000313" key="3">
    <source>
        <dbReference type="Proteomes" id="UP000002139"/>
    </source>
</evidence>
<organism evidence="2 3">
    <name type="scientific">Sorangium cellulosum (strain So ce56)</name>
    <name type="common">Polyangium cellulosum (strain So ce56)</name>
    <dbReference type="NCBI Taxonomy" id="448385"/>
    <lineage>
        <taxon>Bacteria</taxon>
        <taxon>Pseudomonadati</taxon>
        <taxon>Myxococcota</taxon>
        <taxon>Polyangia</taxon>
        <taxon>Polyangiales</taxon>
        <taxon>Polyangiaceae</taxon>
        <taxon>Sorangium</taxon>
    </lineage>
</organism>
<reference evidence="2 3" key="1">
    <citation type="journal article" date="2007" name="Nat. Biotechnol.">
        <title>Complete genome sequence of the myxobacterium Sorangium cellulosum.</title>
        <authorList>
            <person name="Schneiker S."/>
            <person name="Perlova O."/>
            <person name="Kaiser O."/>
            <person name="Gerth K."/>
            <person name="Alici A."/>
            <person name="Altmeyer M.O."/>
            <person name="Bartels D."/>
            <person name="Bekel T."/>
            <person name="Beyer S."/>
            <person name="Bode E."/>
            <person name="Bode H.B."/>
            <person name="Bolten C.J."/>
            <person name="Choudhuri J.V."/>
            <person name="Doss S."/>
            <person name="Elnakady Y.A."/>
            <person name="Frank B."/>
            <person name="Gaigalat L."/>
            <person name="Goesmann A."/>
            <person name="Groeger C."/>
            <person name="Gross F."/>
            <person name="Jelsbak L."/>
            <person name="Jelsbak L."/>
            <person name="Kalinowski J."/>
            <person name="Kegler C."/>
            <person name="Knauber T."/>
            <person name="Konietzny S."/>
            <person name="Kopp M."/>
            <person name="Krause L."/>
            <person name="Krug D."/>
            <person name="Linke B."/>
            <person name="Mahmud T."/>
            <person name="Martinez-Arias R."/>
            <person name="McHardy A.C."/>
            <person name="Merai M."/>
            <person name="Meyer F."/>
            <person name="Mormann S."/>
            <person name="Munoz-Dorado J."/>
            <person name="Perez J."/>
            <person name="Pradella S."/>
            <person name="Rachid S."/>
            <person name="Raddatz G."/>
            <person name="Rosenau F."/>
            <person name="Rueckert C."/>
            <person name="Sasse F."/>
            <person name="Scharfe M."/>
            <person name="Schuster S.C."/>
            <person name="Suen G."/>
            <person name="Treuner-Lange A."/>
            <person name="Velicer G.J."/>
            <person name="Vorholter F.-J."/>
            <person name="Weissman K.J."/>
            <person name="Welch R.D."/>
            <person name="Wenzel S.C."/>
            <person name="Whitworth D.E."/>
            <person name="Wilhelm S."/>
            <person name="Wittmann C."/>
            <person name="Bloecker H."/>
            <person name="Puehler A."/>
            <person name="Mueller R."/>
        </authorList>
    </citation>
    <scope>NUCLEOTIDE SEQUENCE [LARGE SCALE GENOMIC DNA]</scope>
    <source>
        <strain evidence="3">So ce56</strain>
    </source>
</reference>
<evidence type="ECO:0000313" key="2">
    <source>
        <dbReference type="EMBL" id="CAN97277.1"/>
    </source>
</evidence>
<feature type="region of interest" description="Disordered" evidence="1">
    <location>
        <begin position="37"/>
        <end position="79"/>
    </location>
</feature>
<evidence type="ECO:0000256" key="1">
    <source>
        <dbReference type="SAM" id="MobiDB-lite"/>
    </source>
</evidence>
<dbReference type="Proteomes" id="UP000002139">
    <property type="component" value="Chromosome"/>
</dbReference>
<name>A9ERB0_SORC5</name>
<dbReference type="EMBL" id="AM746676">
    <property type="protein sequence ID" value="CAN97277.1"/>
    <property type="molecule type" value="Genomic_DNA"/>
</dbReference>
<feature type="compositionally biased region" description="Gly residues" evidence="1">
    <location>
        <begin position="42"/>
        <end position="69"/>
    </location>
</feature>
<dbReference type="HOGENOM" id="CLU_1365451_0_0_7"/>
<dbReference type="KEGG" id="scl:sce7108"/>
<accession>A9ERB0</accession>
<protein>
    <submittedName>
        <fullName evidence="2">Sorangium cellulosum 'So ce 56' complete genome</fullName>
    </submittedName>
</protein>
<dbReference type="AlphaFoldDB" id="A9ERB0"/>
<proteinExistence type="predicted"/>
<keyword evidence="3" id="KW-1185">Reference proteome</keyword>
<gene>
    <name evidence="2" type="ordered locus">sce7108</name>
</gene>
<sequence>MLMAGPEERMRHLFLVCVALVVPLFIGCSPHVDLDAESASAGGSGGAPSGEGGAPAGEGGAPAGEGGAPSGETTVSPGCPSEVLVESTACPEIGKICTYTTGDCALVFECKLNEGDPDDTQSSCAARPAAWLKTEQSACGGCSGANASCVPCEGASPGEPCDAVGYACENDSGGGNCGGAMRCKHDKTWVVSTLYPWCCI</sequence>